<proteinExistence type="predicted"/>
<reference evidence="1" key="1">
    <citation type="submission" date="2021-06" db="EMBL/GenBank/DDBJ databases">
        <authorList>
            <person name="Kallberg Y."/>
            <person name="Tangrot J."/>
            <person name="Rosling A."/>
        </authorList>
    </citation>
    <scope>NUCLEOTIDE SEQUENCE</scope>
    <source>
        <strain evidence="1">MA453B</strain>
    </source>
</reference>
<sequence length="83" mass="10034">NRWQKILYTSIQRKKITQFENLNFIIDKNPWYSLQLYNTDYIISQLESDKLIPQETIQGFKYLQNCVKDFLSDIEKDLLNSNI</sequence>
<dbReference type="OrthoDB" id="2424965at2759"/>
<dbReference type="AlphaFoldDB" id="A0A9N9JP51"/>
<accession>A0A9N9JP51</accession>
<gene>
    <name evidence="1" type="ORF">DERYTH_LOCUS20754</name>
</gene>
<name>A0A9N9JP51_9GLOM</name>
<evidence type="ECO:0000313" key="1">
    <source>
        <dbReference type="EMBL" id="CAG8787690.1"/>
    </source>
</evidence>
<feature type="non-terminal residue" evidence="1">
    <location>
        <position position="1"/>
    </location>
</feature>
<dbReference type="Proteomes" id="UP000789405">
    <property type="component" value="Unassembled WGS sequence"/>
</dbReference>
<dbReference type="EMBL" id="CAJVPY010025059">
    <property type="protein sequence ID" value="CAG8787690.1"/>
    <property type="molecule type" value="Genomic_DNA"/>
</dbReference>
<keyword evidence="2" id="KW-1185">Reference proteome</keyword>
<organism evidence="1 2">
    <name type="scientific">Dentiscutata erythropus</name>
    <dbReference type="NCBI Taxonomy" id="1348616"/>
    <lineage>
        <taxon>Eukaryota</taxon>
        <taxon>Fungi</taxon>
        <taxon>Fungi incertae sedis</taxon>
        <taxon>Mucoromycota</taxon>
        <taxon>Glomeromycotina</taxon>
        <taxon>Glomeromycetes</taxon>
        <taxon>Diversisporales</taxon>
        <taxon>Gigasporaceae</taxon>
        <taxon>Dentiscutata</taxon>
    </lineage>
</organism>
<protein>
    <submittedName>
        <fullName evidence="1">23721_t:CDS:1</fullName>
    </submittedName>
</protein>
<comment type="caution">
    <text evidence="1">The sequence shown here is derived from an EMBL/GenBank/DDBJ whole genome shotgun (WGS) entry which is preliminary data.</text>
</comment>
<evidence type="ECO:0000313" key="2">
    <source>
        <dbReference type="Proteomes" id="UP000789405"/>
    </source>
</evidence>